<dbReference type="Proteomes" id="UP000199135">
    <property type="component" value="Unassembled WGS sequence"/>
</dbReference>
<evidence type="ECO:0000313" key="11">
    <source>
        <dbReference type="Proteomes" id="UP000199135"/>
    </source>
</evidence>
<dbReference type="AlphaFoldDB" id="A0A1H9PPU1"/>
<gene>
    <name evidence="9" type="ORF">SAMN05216446_1110</name>
    <name evidence="8" type="ORF">SAMN05216447_104167</name>
</gene>
<dbReference type="Pfam" id="PF02255">
    <property type="entry name" value="PTS_IIA"/>
    <property type="match status" value="1"/>
</dbReference>
<reference evidence="10 11" key="2">
    <citation type="submission" date="2016-10" db="EMBL/GenBank/DDBJ databases">
        <authorList>
            <person name="Varghese N."/>
            <person name="Submissions S."/>
        </authorList>
    </citation>
    <scope>NUCLEOTIDE SEQUENCE [LARGE SCALE GENOMIC DNA]</scope>
    <source>
        <strain evidence="10">KHGC19</strain>
        <strain evidence="8 11">WCP15</strain>
    </source>
</reference>
<evidence type="ECO:0000256" key="3">
    <source>
        <dbReference type="ARBA" id="ARBA00022679"/>
    </source>
</evidence>
<name>A0A1H9PPU1_9ACTN</name>
<keyword evidence="4" id="KW-0598">Phosphotransferase system</keyword>
<dbReference type="RefSeq" id="WP_200802618.1">
    <property type="nucleotide sequence ID" value="NZ_FNWT01000004.1"/>
</dbReference>
<evidence type="ECO:0000256" key="6">
    <source>
        <dbReference type="PIRSR" id="PIRSR000699-2"/>
    </source>
</evidence>
<feature type="modified residue" description="Phosphohistidine; by HPr" evidence="7">
    <location>
        <position position="89"/>
    </location>
</feature>
<keyword evidence="1" id="KW-0813">Transport</keyword>
<feature type="active site" description="Tele-phosphohistidine intermediate" evidence="5">
    <location>
        <position position="89"/>
    </location>
</feature>
<dbReference type="GO" id="GO:0009401">
    <property type="term" value="P:phosphoenolpyruvate-dependent sugar phosphotransferase system"/>
    <property type="evidence" value="ECO:0007669"/>
    <property type="project" value="UniProtKB-KW"/>
</dbReference>
<dbReference type="SUPFAM" id="SSF46973">
    <property type="entry name" value="Enzyme IIa from lactose specific PTS, IIa-lac"/>
    <property type="match status" value="1"/>
</dbReference>
<keyword evidence="11" id="KW-1185">Reference proteome</keyword>
<evidence type="ECO:0000256" key="2">
    <source>
        <dbReference type="ARBA" id="ARBA00022597"/>
    </source>
</evidence>
<evidence type="ECO:0000256" key="7">
    <source>
        <dbReference type="PROSITE-ProRule" id="PRU00418"/>
    </source>
</evidence>
<organism evidence="9 10">
    <name type="scientific">Parafannyhessea umbonata</name>
    <dbReference type="NCBI Taxonomy" id="604330"/>
    <lineage>
        <taxon>Bacteria</taxon>
        <taxon>Bacillati</taxon>
        <taxon>Actinomycetota</taxon>
        <taxon>Coriobacteriia</taxon>
        <taxon>Coriobacteriales</taxon>
        <taxon>Atopobiaceae</taxon>
        <taxon>Parafannyhessea</taxon>
    </lineage>
</organism>
<protein>
    <submittedName>
        <fullName evidence="9">PTS system, cellobiose-specific IIA component</fullName>
    </submittedName>
</protein>
<dbReference type="GO" id="GO:0016740">
    <property type="term" value="F:transferase activity"/>
    <property type="evidence" value="ECO:0007669"/>
    <property type="project" value="UniProtKB-KW"/>
</dbReference>
<sequence length="116" mass="12528">MAENGIQNSGDDMGPMEEACFQIIASVGAAKSMFIEAIGLAKEGKFDEARKKVDEGNDIFVEGHGVHLGLLQQDAAGVGSTNVSLLLVHSEDQLMQAESFRILANEFIDLYERVAK</sequence>
<dbReference type="Gene3D" id="1.20.58.80">
    <property type="entry name" value="Phosphotransferase system, lactose/cellobiose-type IIA subunit"/>
    <property type="match status" value="1"/>
</dbReference>
<dbReference type="PIRSF" id="PIRSF000699">
    <property type="entry name" value="PTS_IILac_III"/>
    <property type="match status" value="1"/>
</dbReference>
<dbReference type="InterPro" id="IPR003188">
    <property type="entry name" value="PTS_IIA_lac/cel"/>
</dbReference>
<feature type="binding site" evidence="6">
    <location>
        <position position="92"/>
    </location>
    <ligand>
        <name>Mg(2+)</name>
        <dbReference type="ChEBI" id="CHEBI:18420"/>
        <note>ligand shared between all trimeric partners</note>
    </ligand>
</feature>
<dbReference type="PROSITE" id="PS51095">
    <property type="entry name" value="PTS_EIIA_TYPE_3"/>
    <property type="match status" value="1"/>
</dbReference>
<evidence type="ECO:0000256" key="1">
    <source>
        <dbReference type="ARBA" id="ARBA00022448"/>
    </source>
</evidence>
<keyword evidence="3" id="KW-0808">Transferase</keyword>
<proteinExistence type="predicted"/>
<evidence type="ECO:0000256" key="4">
    <source>
        <dbReference type="ARBA" id="ARBA00022683"/>
    </source>
</evidence>
<dbReference type="PANTHER" id="PTHR34382:SF7">
    <property type="entry name" value="PTS SYSTEM N,N'-DIACETYLCHITOBIOSE-SPECIFIC EIIA COMPONENT"/>
    <property type="match status" value="1"/>
</dbReference>
<evidence type="ECO:0000313" key="8">
    <source>
        <dbReference type="EMBL" id="SEH52460.1"/>
    </source>
</evidence>
<accession>A0A1H9PPU1</accession>
<evidence type="ECO:0000313" key="10">
    <source>
        <dbReference type="Proteomes" id="UP000199128"/>
    </source>
</evidence>
<dbReference type="GO" id="GO:0046872">
    <property type="term" value="F:metal ion binding"/>
    <property type="evidence" value="ECO:0007669"/>
    <property type="project" value="UniProtKB-KW"/>
</dbReference>
<evidence type="ECO:0000313" key="9">
    <source>
        <dbReference type="EMBL" id="SER50224.1"/>
    </source>
</evidence>
<evidence type="ECO:0000256" key="5">
    <source>
        <dbReference type="PIRSR" id="PIRSR000699-1"/>
    </source>
</evidence>
<dbReference type="PANTHER" id="PTHR34382">
    <property type="entry name" value="PTS SYSTEM N,N'-DIACETYLCHITOBIOSE-SPECIFIC EIIA COMPONENT"/>
    <property type="match status" value="1"/>
</dbReference>
<keyword evidence="6" id="KW-0460">Magnesium</keyword>
<dbReference type="EMBL" id="FOGP01000003">
    <property type="protein sequence ID" value="SER50224.1"/>
    <property type="molecule type" value="Genomic_DNA"/>
</dbReference>
<dbReference type="EMBL" id="FNWT01000004">
    <property type="protein sequence ID" value="SEH52460.1"/>
    <property type="molecule type" value="Genomic_DNA"/>
</dbReference>
<keyword evidence="2" id="KW-0762">Sugar transport</keyword>
<dbReference type="InterPro" id="IPR036542">
    <property type="entry name" value="PTS_IIA_lac/cel_sf"/>
</dbReference>
<dbReference type="Proteomes" id="UP000199128">
    <property type="component" value="Unassembled WGS sequence"/>
</dbReference>
<reference evidence="9" key="1">
    <citation type="submission" date="2016-10" db="EMBL/GenBank/DDBJ databases">
        <authorList>
            <person name="de Groot N.N."/>
        </authorList>
    </citation>
    <scope>NUCLEOTIDE SEQUENCE [LARGE SCALE GENOMIC DNA]</scope>
    <source>
        <strain evidence="9">KHGC19</strain>
    </source>
</reference>
<keyword evidence="6" id="KW-0479">Metal-binding</keyword>
<comment type="cofactor">
    <cofactor evidence="6">
        <name>Mg(2+)</name>
        <dbReference type="ChEBI" id="CHEBI:18420"/>
    </cofactor>
    <text evidence="6">Binds 1 Mg(2+) ion per trimer.</text>
</comment>